<feature type="region of interest" description="Disordered" evidence="1">
    <location>
        <begin position="1274"/>
        <end position="1345"/>
    </location>
</feature>
<reference evidence="3 4" key="1">
    <citation type="journal article" date="2012" name="Eukaryot. Cell">
        <title>Draft genome sequence of Wickerhamomyces ciferrii NRRL Y-1031 F-60-10.</title>
        <authorList>
            <person name="Schneider J."/>
            <person name="Andrea H."/>
            <person name="Blom J."/>
            <person name="Jaenicke S."/>
            <person name="Ruckert C."/>
            <person name="Schorsch C."/>
            <person name="Szczepanowski R."/>
            <person name="Farwick M."/>
            <person name="Goesmann A."/>
            <person name="Puhler A."/>
            <person name="Schaffer S."/>
            <person name="Tauch A."/>
            <person name="Kohler T."/>
            <person name="Brinkrolf K."/>
        </authorList>
    </citation>
    <scope>NUCLEOTIDE SEQUENCE [LARGE SCALE GENOMIC DNA]</scope>
    <source>
        <strain evidence="4">ATCC 14091 / BCRC 22168 / CBS 111 / JCM 3599 / NBRC 0793 / NRRL Y-1031 F-60-10</strain>
    </source>
</reference>
<feature type="compositionally biased region" description="Acidic residues" evidence="1">
    <location>
        <begin position="1763"/>
        <end position="1775"/>
    </location>
</feature>
<feature type="region of interest" description="Disordered" evidence="1">
    <location>
        <begin position="1406"/>
        <end position="1459"/>
    </location>
</feature>
<feature type="compositionally biased region" description="Basic and acidic residues" evidence="1">
    <location>
        <begin position="913"/>
        <end position="925"/>
    </location>
</feature>
<feature type="compositionally biased region" description="Polar residues" evidence="1">
    <location>
        <begin position="1145"/>
        <end position="1167"/>
    </location>
</feature>
<dbReference type="EMBL" id="CAIF01000272">
    <property type="protein sequence ID" value="CCH46791.1"/>
    <property type="molecule type" value="Genomic_DNA"/>
</dbReference>
<name>K0KUF8_WICCF</name>
<feature type="region of interest" description="Disordered" evidence="1">
    <location>
        <begin position="851"/>
        <end position="925"/>
    </location>
</feature>
<feature type="region of interest" description="Disordered" evidence="1">
    <location>
        <begin position="1145"/>
        <end position="1171"/>
    </location>
</feature>
<keyword evidence="4" id="KW-1185">Reference proteome</keyword>
<feature type="compositionally biased region" description="Acidic residues" evidence="1">
    <location>
        <begin position="703"/>
        <end position="713"/>
    </location>
</feature>
<dbReference type="HOGENOM" id="CLU_238537_0_0_1"/>
<feature type="compositionally biased region" description="Low complexity" evidence="1">
    <location>
        <begin position="1274"/>
        <end position="1285"/>
    </location>
</feature>
<organism evidence="3 4">
    <name type="scientific">Wickerhamomyces ciferrii (strain ATCC 14091 / BCRC 22168 / CBS 111 / JCM 3599 / NBRC 0793 / NRRL Y-1031 F-60-10)</name>
    <name type="common">Yeast</name>
    <name type="synonym">Pichia ciferrii</name>
    <dbReference type="NCBI Taxonomy" id="1206466"/>
    <lineage>
        <taxon>Eukaryota</taxon>
        <taxon>Fungi</taxon>
        <taxon>Dikarya</taxon>
        <taxon>Ascomycota</taxon>
        <taxon>Saccharomycotina</taxon>
        <taxon>Saccharomycetes</taxon>
        <taxon>Phaffomycetales</taxon>
        <taxon>Wickerhamomycetaceae</taxon>
        <taxon>Wickerhamomyces</taxon>
    </lineage>
</organism>
<evidence type="ECO:0000313" key="3">
    <source>
        <dbReference type="EMBL" id="CCH46791.1"/>
    </source>
</evidence>
<comment type="caution">
    <text evidence="3">The sequence shown here is derived from an EMBL/GenBank/DDBJ whole genome shotgun (WGS) entry which is preliminary data.</text>
</comment>
<evidence type="ECO:0000256" key="2">
    <source>
        <dbReference type="SAM" id="SignalP"/>
    </source>
</evidence>
<dbReference type="InParanoid" id="K0KUF8"/>
<feature type="compositionally biased region" description="Basic and acidic residues" evidence="1">
    <location>
        <begin position="224"/>
        <end position="253"/>
    </location>
</feature>
<feature type="compositionally biased region" description="Acidic residues" evidence="1">
    <location>
        <begin position="286"/>
        <end position="318"/>
    </location>
</feature>
<dbReference type="eggNOG" id="ENOG502SEW1">
    <property type="taxonomic scope" value="Eukaryota"/>
</dbReference>
<feature type="compositionally biased region" description="Acidic residues" evidence="1">
    <location>
        <begin position="1673"/>
        <end position="1682"/>
    </location>
</feature>
<feature type="region of interest" description="Disordered" evidence="1">
    <location>
        <begin position="1625"/>
        <end position="1683"/>
    </location>
</feature>
<evidence type="ECO:0000256" key="1">
    <source>
        <dbReference type="SAM" id="MobiDB-lite"/>
    </source>
</evidence>
<feature type="compositionally biased region" description="Acidic residues" evidence="1">
    <location>
        <begin position="683"/>
        <end position="695"/>
    </location>
</feature>
<feature type="region of interest" description="Disordered" evidence="1">
    <location>
        <begin position="286"/>
        <end position="330"/>
    </location>
</feature>
<gene>
    <name evidence="3" type="ORF">BN7_6390</name>
</gene>
<sequence length="1783" mass="201484">MMPTHLVKTLLAVIFIDWFYIGNVLAGPPILRKFLEEQEDVDKCTHYYDIEKPISLQSCSSEFAKCYQSGYEDKFLCEGCSLADDGSDKDLSFNIDFDCSCTCCWYQYLQNYCFKRLCKDDDEFVRLYKYTKSICDNSPVRKNIRPYRPKERKSFGNPSDKIELGKDEDEEDYYVEVGAQGVELFVSNNNSVYRSLLGPEKDNFFIELSFVFDLDSLSLPGDNSQEHPIKKPLEEQKPKSDKAAAQEESSTEKDLEDFANTSQVIEEVDTVASPQDDDNILDQTEDYLEDDEDDQDYESDENDDDEEDDEEDDEDDETASSNLAKREKPKLTDEEILESVGALKEEGRDLSLGNIYDILLLYSVNADDFFNVMSQSFGEQYKENFLIAFEQAKQQFTGSLPEVGEPDSKSCLDELSSPDNPWDSQGPFTDAVAGCYLFVAEVYLKICDTGFECKCQCGLGNAMKICLESFGDHKFDGVIEEFNEFNAKVCLKSQQTEDTKGQGEAEGEIQPSGISINNYALNEDEIEKRVNFLTHIGDVAKKLGISDEVEEVKNELIYKTSIQSPSLSTQNQSPNDLGALVVLDKCEMENNDLKDYLRFNLDSCDIRDLFYCKNHYKNNKCLEFEKDQNDCNNACCLEIKMAECAKSHCLSKKPVKEFKKIANLICTKYADSHVVNGEAPFPEVEENDEEEEVQEEQGKEESGQVDDEQDSDEKESLESERYELKARSPIGGGDKTDEGGYVEDNIGKSVCKIPPFLPGYDTTKCDKKEVKMCIKDGIRNLSEDPEHFCPYCVNNNAYDECRCACCFGKYFSKVCYDPNCKLLHEKLRYKRYVRDICKIKPVKYLFTREDTSEDLEPRSTKNKSISNDNPDDHTKKKHRLKKASKSEDKSAQPAGSVKKTEEKNTKQGIKVQEYNDHDNTKDSAKSKLEKNLSGDTNIQAAGEIDIFSGFEDSHEADQVYFQQLPVNVNLDNLQRKMKNNIRYSSRVNNRYKRENSHELLAEEFEDFDEDDESNVLYHEKDTLSKVRRSVRPKRTNILGKARAKAFAKTGSMDSKIIKKINSITVAAEEKPSEHGKSFGVPNKNKFKKKMPNKPKKIKGQKNYLVDGPKFFKDLTENKLDYERDEIVYQDGKMKSFDSMDYTSTSDITDNGYNTSSTDELQGNNTRNSELKKVKSAEKDFKYEDIEDFESEVKFKTSGNEAPRPSNPLKHVKDKSSKGVKLTSVRPIDTTKIKKKGSRLPKFSKGIDVYPRENLYKRNYDINAIYDDILEEHTFASSPKPTSSKSSKFKTITRTRTIPAASKTSTSTTKSSPSKASLSSSIPSTQSTTTPSTAIPSTTTSSTSIRKQDQYGMIQFGALGIDTAGETDQNGTFTTTVYKDVTKHVTKTNYITFTGGAPNVTTIYDTTTETETETVKPEPPASTLEPEPKPEPEPEPKPEPSKTKEFPKDKPSTVTSIKTRVRPTTLTETEYETYSTLTTTVWEDTLTEYIPKRIYTKFKGTTTEFDTVEVTSTLTNTKTKTIPNITVTEYEESDNTVTFVKTKNLTITETDFEDITTKTKTAQETVTETVANLTTTEYKKTLSVTSIETETEVDERVKTKWYPEKTVTDYEEEETIWKTKWYPTTTTTSTTTTTTTTSPTTTTETTTASAATTAPAPALARPTPGLLKKRDVQGDDEEINEVDLDSKVDDDLSKSEKLEVVNGTEIVNKTSEKNASADNYGQTPVKSEGSRIGLDKYFTTTGTLVVGIVAASFYVSYSSRSKNEDEDDDEDEDFQDASDRIQIG</sequence>
<keyword evidence="2" id="KW-0732">Signal</keyword>
<feature type="region of interest" description="Disordered" evidence="1">
    <location>
        <begin position="1072"/>
        <end position="1099"/>
    </location>
</feature>
<feature type="chain" id="PRO_5003834584" evidence="2">
    <location>
        <begin position="27"/>
        <end position="1783"/>
    </location>
</feature>
<feature type="region of interest" description="Disordered" evidence="1">
    <location>
        <begin position="222"/>
        <end position="259"/>
    </location>
</feature>
<feature type="compositionally biased region" description="Low complexity" evidence="1">
    <location>
        <begin position="1625"/>
        <end position="1663"/>
    </location>
</feature>
<feature type="signal peptide" evidence="2">
    <location>
        <begin position="1"/>
        <end position="26"/>
    </location>
</feature>
<feature type="region of interest" description="Disordered" evidence="1">
    <location>
        <begin position="1758"/>
        <end position="1783"/>
    </location>
</feature>
<accession>K0KUF8</accession>
<feature type="compositionally biased region" description="Basic and acidic residues" evidence="1">
    <location>
        <begin position="714"/>
        <end position="726"/>
    </location>
</feature>
<proteinExistence type="predicted"/>
<feature type="compositionally biased region" description="Basic residues" evidence="1">
    <location>
        <begin position="1084"/>
        <end position="1099"/>
    </location>
</feature>
<dbReference type="Proteomes" id="UP000009328">
    <property type="component" value="Unassembled WGS sequence"/>
</dbReference>
<feature type="compositionally biased region" description="Basic and acidic residues" evidence="1">
    <location>
        <begin position="1425"/>
        <end position="1450"/>
    </location>
</feature>
<evidence type="ECO:0000313" key="4">
    <source>
        <dbReference type="Proteomes" id="UP000009328"/>
    </source>
</evidence>
<dbReference type="STRING" id="1206466.K0KUF8"/>
<feature type="compositionally biased region" description="Low complexity" evidence="1">
    <location>
        <begin position="1293"/>
        <end position="1344"/>
    </location>
</feature>
<feature type="region of interest" description="Disordered" evidence="1">
    <location>
        <begin position="1194"/>
        <end position="1218"/>
    </location>
</feature>
<protein>
    <submittedName>
        <fullName evidence="3">Secreted protein</fullName>
    </submittedName>
</protein>
<feature type="region of interest" description="Disordered" evidence="1">
    <location>
        <begin position="678"/>
        <end position="739"/>
    </location>
</feature>